<evidence type="ECO:0000256" key="1">
    <source>
        <dbReference type="SAM" id="MobiDB-lite"/>
    </source>
</evidence>
<evidence type="ECO:0000259" key="2">
    <source>
        <dbReference type="Pfam" id="PF18102"/>
    </source>
</evidence>
<reference evidence="3" key="1">
    <citation type="journal article" date="2021" name="Sci. Rep.">
        <title>Diploid genomic architecture of Nitzschia inconspicua, an elite biomass production diatom.</title>
        <authorList>
            <person name="Oliver A."/>
            <person name="Podell S."/>
            <person name="Pinowska A."/>
            <person name="Traller J.C."/>
            <person name="Smith S.R."/>
            <person name="McClure R."/>
            <person name="Beliaev A."/>
            <person name="Bohutskyi P."/>
            <person name="Hill E.A."/>
            <person name="Rabines A."/>
            <person name="Zheng H."/>
            <person name="Allen L.Z."/>
            <person name="Kuo A."/>
            <person name="Grigoriev I.V."/>
            <person name="Allen A.E."/>
            <person name="Hazlebeck D."/>
            <person name="Allen E.E."/>
        </authorList>
    </citation>
    <scope>NUCLEOTIDE SEQUENCE</scope>
    <source>
        <strain evidence="3">Hildebrandi</strain>
    </source>
</reference>
<organism evidence="3 4">
    <name type="scientific">Nitzschia inconspicua</name>
    <dbReference type="NCBI Taxonomy" id="303405"/>
    <lineage>
        <taxon>Eukaryota</taxon>
        <taxon>Sar</taxon>
        <taxon>Stramenopiles</taxon>
        <taxon>Ochrophyta</taxon>
        <taxon>Bacillariophyta</taxon>
        <taxon>Bacillariophyceae</taxon>
        <taxon>Bacillariophycidae</taxon>
        <taxon>Bacillariales</taxon>
        <taxon>Bacillariaceae</taxon>
        <taxon>Nitzschia</taxon>
    </lineage>
</organism>
<dbReference type="OrthoDB" id="48479at2759"/>
<dbReference type="InterPro" id="IPR039396">
    <property type="entry name" value="Deltex_C"/>
</dbReference>
<name>A0A9K3PG57_9STRA</name>
<dbReference type="EMBL" id="JAGRRH010000021">
    <property type="protein sequence ID" value="KAG7346168.1"/>
    <property type="molecule type" value="Genomic_DNA"/>
</dbReference>
<evidence type="ECO:0000313" key="3">
    <source>
        <dbReference type="EMBL" id="KAG7346168.1"/>
    </source>
</evidence>
<keyword evidence="4" id="KW-1185">Reference proteome</keyword>
<gene>
    <name evidence="3" type="ORF">IV203_005236</name>
</gene>
<dbReference type="AlphaFoldDB" id="A0A9K3PG57"/>
<feature type="domain" description="Deltex C-terminal" evidence="2">
    <location>
        <begin position="385"/>
        <end position="493"/>
    </location>
</feature>
<dbReference type="Pfam" id="PF18102">
    <property type="entry name" value="DTC"/>
    <property type="match status" value="1"/>
</dbReference>
<protein>
    <recommendedName>
        <fullName evidence="2">Deltex C-terminal domain-containing protein</fullName>
    </recommendedName>
</protein>
<proteinExistence type="predicted"/>
<feature type="region of interest" description="Disordered" evidence="1">
    <location>
        <begin position="25"/>
        <end position="91"/>
    </location>
</feature>
<comment type="caution">
    <text evidence="3">The sequence shown here is derived from an EMBL/GenBank/DDBJ whole genome shotgun (WGS) entry which is preliminary data.</text>
</comment>
<dbReference type="Proteomes" id="UP000693970">
    <property type="component" value="Unassembled WGS sequence"/>
</dbReference>
<sequence>MTQPFGTNAANQQFMVFGSGRSIPSFGASSETPPLQYSKPPLFGGQVPKQKSPTLTFGAPQKFPSFGESNNGENIAPKSSAAPRSMQRSPVSKTVTWAKSSSSFVQSVQSAFSVPKASQQQLIPVSGFSMDAKDMQDQLFNLKPQKGSFQVTMDEHSFLQCASKFLHKRQQLKNAGRPYEVKVAFHYTKQHNMVGIKTEGLLLSKARDSSVFGIGIYVANNPYAFRCHGEKGIMVLILAGSQTQTFMGNNERNDNAKFDSFVGNKHWNASTHFFQETILTSSEQVLPLFHFDYERCWYEERVWELQKNVQSWANINLPSPAGPLPLEEIQPDEADELLARSFRKNAMPPCFVAKPLIFTWAPTKPQVCLIGFEYYAPKDGQEHAGVSPPGSMTVKESTAHTCVGTNTTNKTLILTYYFQGQQGGGFETYLPDNHEGRKLMERLKKAFVQGLIFKVENGIIMFKINRQKTGLYGGGEAAWPDASFIETTNHKLDQLNVPRN</sequence>
<accession>A0A9K3PG57</accession>
<reference evidence="3" key="2">
    <citation type="submission" date="2021-04" db="EMBL/GenBank/DDBJ databases">
        <authorList>
            <person name="Podell S."/>
        </authorList>
    </citation>
    <scope>NUCLEOTIDE SEQUENCE</scope>
    <source>
        <strain evidence="3">Hildebrandi</strain>
    </source>
</reference>
<evidence type="ECO:0000313" key="4">
    <source>
        <dbReference type="Proteomes" id="UP000693970"/>
    </source>
</evidence>